<dbReference type="Pfam" id="PF13424">
    <property type="entry name" value="TPR_12"/>
    <property type="match status" value="2"/>
</dbReference>
<feature type="repeat" description="TPR" evidence="3">
    <location>
        <begin position="626"/>
        <end position="659"/>
    </location>
</feature>
<dbReference type="Gene3D" id="3.90.176.10">
    <property type="entry name" value="Toxin ADP-ribosyltransferase, Chain A, domain 1"/>
    <property type="match status" value="1"/>
</dbReference>
<dbReference type="EMBL" id="CAJOBA010055007">
    <property type="protein sequence ID" value="CAF4279707.1"/>
    <property type="molecule type" value="Genomic_DNA"/>
</dbReference>
<protein>
    <recommendedName>
        <fullName evidence="7">Nephrocystin-3</fullName>
    </recommendedName>
</protein>
<feature type="repeat" description="TPR" evidence="3">
    <location>
        <begin position="326"/>
        <end position="359"/>
    </location>
</feature>
<dbReference type="SMART" id="SM00028">
    <property type="entry name" value="TPR"/>
    <property type="match status" value="9"/>
</dbReference>
<proteinExistence type="predicted"/>
<feature type="repeat" description="TPR" evidence="3">
    <location>
        <begin position="542"/>
        <end position="575"/>
    </location>
</feature>
<dbReference type="InterPro" id="IPR019734">
    <property type="entry name" value="TPR_rpt"/>
</dbReference>
<dbReference type="PANTHER" id="PTHR45641:SF19">
    <property type="entry name" value="NEPHROCYSTIN-3"/>
    <property type="match status" value="1"/>
</dbReference>
<dbReference type="PROSITE" id="PS50005">
    <property type="entry name" value="TPR"/>
    <property type="match status" value="7"/>
</dbReference>
<evidence type="ECO:0000313" key="5">
    <source>
        <dbReference type="EMBL" id="CAF4279707.1"/>
    </source>
</evidence>
<name>A0A8S2TSP2_9BILA</name>
<dbReference type="PANTHER" id="PTHR45641">
    <property type="entry name" value="TETRATRICOPEPTIDE REPEAT PROTEIN (AFU_ORTHOLOGUE AFUA_6G03870)"/>
    <property type="match status" value="1"/>
</dbReference>
<sequence length="732" mass="86331">SNQKDFRALSKLREIAYYLKTFIDVKQCENYIRAQLNENIFLIVSATIGQLFVHTIHELTQIKCIYILCQHNRQQLTKWTADYSKTMNHIYTHVDPLINILKIDLYKCRKTLLNYKIENSIIDVQFKTADFKWSHLLAQTLVRLPREEKAKNEMIKNLKEYYHDSQFNLEFIDDYIVNYQPKDAIKWYTKAGCLFRILNRTFREENIDNIYKYRSFIKDLSEQIDILCQEHSELGITDYIAYRGTCLSYQDIDILKVNKGKLISFNGFLSTSLDKQIALLFMQQNDEDNEMESILFEYYVDSKISASFAYVDICYQVLPNNHPDLGARYVDLGFTHAKKGNFDDAMMYYEKALSIFNQSLNITIQHSDYHPRIAHVYSNIGLLYTNKCDFDKALEYLTKSFDIKVNVLRSNHPDLIKNYTNLGTVYHRKGDYNLAMEHYQKSLDLLQETYEENHISLTTIYDNIGTIYYEKSDFDLALIYYKKSMNIRQYVLKETHPDIGNSLNLIGRIHSNQKQYDKSLMCYKQALEIYNKGDSKNTIDIAIIYHNMGDVYFQQTEYETGLKYYNKSLETFKTILNENHSHITTAYTSIANVYYETDKYDLSAQYYMKSLKILQQIYPKNHPEVAVTLNNIANVFCSTEQYDFAIDCYEKSLEIYKMNFPINHPKIKISQNNLALCYKNLASNYVNDNEDYKMALDLCQKVLEIYEQTLPETHINVVTIKRDIETLLQKLS</sequence>
<evidence type="ECO:0000313" key="6">
    <source>
        <dbReference type="Proteomes" id="UP000682733"/>
    </source>
</evidence>
<dbReference type="Pfam" id="PF13374">
    <property type="entry name" value="TPR_10"/>
    <property type="match status" value="2"/>
</dbReference>
<feature type="repeat" description="TPR" evidence="3">
    <location>
        <begin position="374"/>
        <end position="407"/>
    </location>
</feature>
<evidence type="ECO:0008006" key="7">
    <source>
        <dbReference type="Google" id="ProtNLM"/>
    </source>
</evidence>
<keyword evidence="2 3" id="KW-0802">TPR repeat</keyword>
<dbReference type="AlphaFoldDB" id="A0A8S2TSP2"/>
<dbReference type="Proteomes" id="UP000682733">
    <property type="component" value="Unassembled WGS sequence"/>
</dbReference>
<evidence type="ECO:0000256" key="3">
    <source>
        <dbReference type="PROSITE-ProRule" id="PRU00339"/>
    </source>
</evidence>
<feature type="repeat" description="TPR" evidence="3">
    <location>
        <begin position="584"/>
        <end position="617"/>
    </location>
</feature>
<dbReference type="Pfam" id="PF13181">
    <property type="entry name" value="TPR_8"/>
    <property type="match status" value="3"/>
</dbReference>
<reference evidence="5" key="1">
    <citation type="submission" date="2021-02" db="EMBL/GenBank/DDBJ databases">
        <authorList>
            <person name="Nowell W R."/>
        </authorList>
    </citation>
    <scope>NUCLEOTIDE SEQUENCE</scope>
</reference>
<dbReference type="Proteomes" id="UP000677228">
    <property type="component" value="Unassembled WGS sequence"/>
</dbReference>
<dbReference type="SUPFAM" id="SSF56399">
    <property type="entry name" value="ADP-ribosylation"/>
    <property type="match status" value="1"/>
</dbReference>
<feature type="repeat" description="TPR" evidence="3">
    <location>
        <begin position="458"/>
        <end position="491"/>
    </location>
</feature>
<evidence type="ECO:0000256" key="1">
    <source>
        <dbReference type="ARBA" id="ARBA00022737"/>
    </source>
</evidence>
<dbReference type="EMBL" id="CAJNOK010033047">
    <property type="protein sequence ID" value="CAF1490459.1"/>
    <property type="molecule type" value="Genomic_DNA"/>
</dbReference>
<accession>A0A8S2TSP2</accession>
<comment type="caution">
    <text evidence="5">The sequence shown here is derived from an EMBL/GenBank/DDBJ whole genome shotgun (WGS) entry which is preliminary data.</text>
</comment>
<feature type="repeat" description="TPR" evidence="3">
    <location>
        <begin position="416"/>
        <end position="449"/>
    </location>
</feature>
<gene>
    <name evidence="4" type="ORF">OVA965_LOCUS36471</name>
    <name evidence="5" type="ORF">TMI583_LOCUS37482</name>
</gene>
<keyword evidence="1" id="KW-0677">Repeat</keyword>
<dbReference type="InterPro" id="IPR011990">
    <property type="entry name" value="TPR-like_helical_dom_sf"/>
</dbReference>
<dbReference type="SUPFAM" id="SSF48452">
    <property type="entry name" value="TPR-like"/>
    <property type="match status" value="3"/>
</dbReference>
<dbReference type="Gene3D" id="1.25.40.10">
    <property type="entry name" value="Tetratricopeptide repeat domain"/>
    <property type="match status" value="4"/>
</dbReference>
<evidence type="ECO:0000256" key="2">
    <source>
        <dbReference type="ARBA" id="ARBA00022803"/>
    </source>
</evidence>
<evidence type="ECO:0000313" key="4">
    <source>
        <dbReference type="EMBL" id="CAF1490459.1"/>
    </source>
</evidence>
<feature type="non-terminal residue" evidence="5">
    <location>
        <position position="1"/>
    </location>
</feature>
<dbReference type="PROSITE" id="PS50293">
    <property type="entry name" value="TPR_REGION"/>
    <property type="match status" value="1"/>
</dbReference>
<organism evidence="5 6">
    <name type="scientific">Didymodactylos carnosus</name>
    <dbReference type="NCBI Taxonomy" id="1234261"/>
    <lineage>
        <taxon>Eukaryota</taxon>
        <taxon>Metazoa</taxon>
        <taxon>Spiralia</taxon>
        <taxon>Gnathifera</taxon>
        <taxon>Rotifera</taxon>
        <taxon>Eurotatoria</taxon>
        <taxon>Bdelloidea</taxon>
        <taxon>Philodinida</taxon>
        <taxon>Philodinidae</taxon>
        <taxon>Didymodactylos</taxon>
    </lineage>
</organism>